<evidence type="ECO:0000256" key="3">
    <source>
        <dbReference type="ARBA" id="ARBA00022553"/>
    </source>
</evidence>
<protein>
    <recommendedName>
        <fullName evidence="2">1-phosphatidylinositol-3-phosphate 5-kinase</fullName>
        <ecNumber evidence="2">2.7.1.150</ecNumber>
    </recommendedName>
</protein>
<dbReference type="Gene3D" id="3.30.40.10">
    <property type="entry name" value="Zinc/RING finger domain, C3HC4 (zinc finger)"/>
    <property type="match status" value="1"/>
</dbReference>
<evidence type="ECO:0000256" key="16">
    <source>
        <dbReference type="PROSITE-ProRule" id="PRU00091"/>
    </source>
</evidence>
<dbReference type="Gene3D" id="3.50.7.10">
    <property type="entry name" value="GroEL"/>
    <property type="match status" value="1"/>
</dbReference>
<keyword evidence="5 19" id="KW-0812">Transmembrane</keyword>
<dbReference type="InterPro" id="IPR027484">
    <property type="entry name" value="PInositol-4-P-5-kinase_N"/>
</dbReference>
<dbReference type="Gene3D" id="3.30.810.10">
    <property type="entry name" value="2-Layer Sandwich"/>
    <property type="match status" value="1"/>
</dbReference>
<dbReference type="GO" id="GO:0004930">
    <property type="term" value="F:G protein-coupled receptor activity"/>
    <property type="evidence" value="ECO:0007669"/>
    <property type="project" value="InterPro"/>
</dbReference>
<gene>
    <name evidence="23" type="ORF">CBOVIS_LOCUS3155</name>
</gene>
<evidence type="ECO:0000256" key="12">
    <source>
        <dbReference type="ARBA" id="ARBA00022840"/>
    </source>
</evidence>
<feature type="transmembrane region" description="Helical" evidence="19">
    <location>
        <begin position="45"/>
        <end position="63"/>
    </location>
</feature>
<dbReference type="SUPFAM" id="SSF81321">
    <property type="entry name" value="Family A G protein-coupled receptor-like"/>
    <property type="match status" value="1"/>
</dbReference>
<evidence type="ECO:0000259" key="21">
    <source>
        <dbReference type="PROSITE" id="PS50262"/>
    </source>
</evidence>
<keyword evidence="8" id="KW-0967">Endosome</keyword>
<feature type="domain" description="PIPK" evidence="22">
    <location>
        <begin position="1723"/>
        <end position="2041"/>
    </location>
</feature>
<keyword evidence="3" id="KW-0597">Phosphoprotein</keyword>
<feature type="transmembrane region" description="Helical" evidence="19">
    <location>
        <begin position="136"/>
        <end position="154"/>
    </location>
</feature>
<dbReference type="CDD" id="cd17300">
    <property type="entry name" value="PIPKc_PIKfyve"/>
    <property type="match status" value="1"/>
</dbReference>
<dbReference type="CDD" id="cd15725">
    <property type="entry name" value="FYVE_PIKfyve_Fab1"/>
    <property type="match status" value="1"/>
</dbReference>
<keyword evidence="6" id="KW-0479">Metal-binding</keyword>
<keyword evidence="14 19" id="KW-0472">Membrane</keyword>
<dbReference type="GO" id="GO:0052810">
    <property type="term" value="F:1-phosphatidylinositol-5-kinase activity"/>
    <property type="evidence" value="ECO:0007669"/>
    <property type="project" value="UniProtKB-ARBA"/>
</dbReference>
<dbReference type="SUPFAM" id="SSF57903">
    <property type="entry name" value="FYVE/PHD zinc finger"/>
    <property type="match status" value="1"/>
</dbReference>
<dbReference type="PANTHER" id="PTHR45748">
    <property type="entry name" value="1-PHOSPHATIDYLINOSITOL 3-PHOSPHATE 5-KINASE-RELATED"/>
    <property type="match status" value="1"/>
</dbReference>
<dbReference type="GO" id="GO:0016192">
    <property type="term" value="P:vesicle-mediated transport"/>
    <property type="evidence" value="ECO:0007669"/>
    <property type="project" value="UniProtKB-ARBA"/>
</dbReference>
<evidence type="ECO:0000256" key="11">
    <source>
        <dbReference type="ARBA" id="ARBA00022833"/>
    </source>
</evidence>
<feature type="domain" description="G-protein coupled receptors family 1 profile" evidence="21">
    <location>
        <begin position="64"/>
        <end position="315"/>
    </location>
</feature>
<dbReference type="PROSITE" id="PS51455">
    <property type="entry name" value="PIPK"/>
    <property type="match status" value="1"/>
</dbReference>
<dbReference type="CDD" id="cd14978">
    <property type="entry name" value="7tmA_FMRFamide_R-like"/>
    <property type="match status" value="1"/>
</dbReference>
<feature type="domain" description="FYVE-type" evidence="20">
    <location>
        <begin position="695"/>
        <end position="755"/>
    </location>
</feature>
<dbReference type="InterPro" id="IPR002423">
    <property type="entry name" value="Cpn60/GroEL/TCP-1"/>
</dbReference>
<dbReference type="SMART" id="SM00064">
    <property type="entry name" value="FYVE"/>
    <property type="match status" value="1"/>
</dbReference>
<evidence type="ECO:0000256" key="18">
    <source>
        <dbReference type="SAM" id="MobiDB-lite"/>
    </source>
</evidence>
<proteinExistence type="predicted"/>
<feature type="transmembrane region" description="Helical" evidence="19">
    <location>
        <begin position="83"/>
        <end position="105"/>
    </location>
</feature>
<evidence type="ECO:0000256" key="4">
    <source>
        <dbReference type="ARBA" id="ARBA00022679"/>
    </source>
</evidence>
<evidence type="ECO:0000256" key="13">
    <source>
        <dbReference type="ARBA" id="ARBA00022989"/>
    </source>
</evidence>
<comment type="caution">
    <text evidence="23">The sequence shown here is derived from an EMBL/GenBank/DDBJ whole genome shotgun (WGS) entry which is preliminary data.</text>
</comment>
<dbReference type="InterPro" id="IPR027409">
    <property type="entry name" value="GroEL-like_apical_dom_sf"/>
</dbReference>
<keyword evidence="7 17" id="KW-0547">Nucleotide-binding</keyword>
<feature type="compositionally biased region" description="Basic and acidic residues" evidence="18">
    <location>
        <begin position="639"/>
        <end position="655"/>
    </location>
</feature>
<feature type="transmembrane region" description="Helical" evidence="19">
    <location>
        <begin position="161"/>
        <end position="182"/>
    </location>
</feature>
<feature type="compositionally biased region" description="Polar residues" evidence="18">
    <location>
        <begin position="778"/>
        <end position="798"/>
    </location>
</feature>
<dbReference type="PROSITE" id="PS50262">
    <property type="entry name" value="G_PROTEIN_RECEP_F1_2"/>
    <property type="match status" value="1"/>
</dbReference>
<evidence type="ECO:0000256" key="9">
    <source>
        <dbReference type="ARBA" id="ARBA00022771"/>
    </source>
</evidence>
<feature type="region of interest" description="Disordered" evidence="18">
    <location>
        <begin position="761"/>
        <end position="826"/>
    </location>
</feature>
<keyword evidence="9 16" id="KW-0863">Zinc-finger</keyword>
<organism evidence="23 24">
    <name type="scientific">Caenorhabditis bovis</name>
    <dbReference type="NCBI Taxonomy" id="2654633"/>
    <lineage>
        <taxon>Eukaryota</taxon>
        <taxon>Metazoa</taxon>
        <taxon>Ecdysozoa</taxon>
        <taxon>Nematoda</taxon>
        <taxon>Chromadorea</taxon>
        <taxon>Rhabditida</taxon>
        <taxon>Rhabditina</taxon>
        <taxon>Rhabditomorpha</taxon>
        <taxon>Rhabditoidea</taxon>
        <taxon>Rhabditidae</taxon>
        <taxon>Peloderinae</taxon>
        <taxon>Caenorhabditis</taxon>
    </lineage>
</organism>
<evidence type="ECO:0000256" key="14">
    <source>
        <dbReference type="ARBA" id="ARBA00023136"/>
    </source>
</evidence>
<evidence type="ECO:0000256" key="7">
    <source>
        <dbReference type="ARBA" id="ARBA00022741"/>
    </source>
</evidence>
<comment type="catalytic activity">
    <reaction evidence="15">
        <text>a 1,2-diacyl-sn-glycero-3-phospho-(1D-myo-inositol-3-phosphate) + ATP = a 1,2-diacyl-sn-glycero-3-phospho-(1D-myo-inositol-3,5-bisphosphate) + ADP + H(+)</text>
        <dbReference type="Rhea" id="RHEA:13609"/>
        <dbReference type="ChEBI" id="CHEBI:15378"/>
        <dbReference type="ChEBI" id="CHEBI:30616"/>
        <dbReference type="ChEBI" id="CHEBI:57923"/>
        <dbReference type="ChEBI" id="CHEBI:58088"/>
        <dbReference type="ChEBI" id="CHEBI:456216"/>
        <dbReference type="EC" id="2.7.1.150"/>
    </reaction>
    <physiologicalReaction direction="left-to-right" evidence="15">
        <dbReference type="Rhea" id="RHEA:13610"/>
    </physiologicalReaction>
</comment>
<feature type="transmembrane region" description="Helical" evidence="19">
    <location>
        <begin position="222"/>
        <end position="250"/>
    </location>
</feature>
<dbReference type="InterPro" id="IPR029034">
    <property type="entry name" value="Cystine-knot_cytokine"/>
</dbReference>
<dbReference type="Pfam" id="PF01504">
    <property type="entry name" value="PIP5K"/>
    <property type="match status" value="1"/>
</dbReference>
<dbReference type="PRINTS" id="PR00237">
    <property type="entry name" value="GPCRRHODOPSN"/>
</dbReference>
<comment type="subcellular location">
    <subcellularLocation>
        <location evidence="1">Endosome membrane</location>
    </subcellularLocation>
</comment>
<name>A0A8S1EKH7_9PELO</name>
<evidence type="ECO:0000256" key="5">
    <source>
        <dbReference type="ARBA" id="ARBA00022692"/>
    </source>
</evidence>
<dbReference type="Pfam" id="PF01363">
    <property type="entry name" value="FYVE"/>
    <property type="match status" value="1"/>
</dbReference>
<dbReference type="PANTHER" id="PTHR45748:SF7">
    <property type="entry name" value="1-PHOSPHATIDYLINOSITOL 3-PHOSPHATE 5-KINASE-RELATED"/>
    <property type="match status" value="1"/>
</dbReference>
<dbReference type="SMART" id="SM00330">
    <property type="entry name" value="PIPKc"/>
    <property type="match status" value="1"/>
</dbReference>
<dbReference type="OrthoDB" id="158357at2759"/>
<dbReference type="InterPro" id="IPR013083">
    <property type="entry name" value="Znf_RING/FYVE/PHD"/>
</dbReference>
<keyword evidence="10 17" id="KW-0418">Kinase</keyword>
<keyword evidence="24" id="KW-1185">Reference proteome</keyword>
<dbReference type="InterPro" id="IPR002498">
    <property type="entry name" value="PInositol-4-P-4/5-kinase_core"/>
</dbReference>
<accession>A0A8S1EKH7</accession>
<dbReference type="InterPro" id="IPR017455">
    <property type="entry name" value="Znf_FYVE-rel"/>
</dbReference>
<dbReference type="FunFam" id="3.30.40.10:FF:000057">
    <property type="entry name" value="1-phosphatidylinositol 3-phosphate 5-kinase isoform X1"/>
    <property type="match status" value="1"/>
</dbReference>
<dbReference type="PROSITE" id="PS50178">
    <property type="entry name" value="ZF_FYVE"/>
    <property type="match status" value="1"/>
</dbReference>
<dbReference type="InterPro" id="IPR027483">
    <property type="entry name" value="PInositol-4-P-4/5-kinase_C_sf"/>
</dbReference>
<evidence type="ECO:0000256" key="1">
    <source>
        <dbReference type="ARBA" id="ARBA00004608"/>
    </source>
</evidence>
<dbReference type="InterPro" id="IPR044769">
    <property type="entry name" value="PIKfyve_PIPKc"/>
</dbReference>
<dbReference type="GO" id="GO:0010008">
    <property type="term" value="C:endosome membrane"/>
    <property type="evidence" value="ECO:0007669"/>
    <property type="project" value="UniProtKB-SubCell"/>
</dbReference>
<evidence type="ECO:0000256" key="15">
    <source>
        <dbReference type="ARBA" id="ARBA00052820"/>
    </source>
</evidence>
<feature type="region of interest" description="Disordered" evidence="18">
    <location>
        <begin position="412"/>
        <end position="456"/>
    </location>
</feature>
<keyword evidence="11" id="KW-0862">Zinc</keyword>
<dbReference type="FunFam" id="3.50.7.10:FF:000007">
    <property type="entry name" value="1-phosphatidylinositol 3-phosphate 5-kinase isoform X1"/>
    <property type="match status" value="1"/>
</dbReference>
<evidence type="ECO:0000313" key="23">
    <source>
        <dbReference type="EMBL" id="CAB3400156.1"/>
    </source>
</evidence>
<evidence type="ECO:0000313" key="24">
    <source>
        <dbReference type="Proteomes" id="UP000494206"/>
    </source>
</evidence>
<dbReference type="InterPro" id="IPR000306">
    <property type="entry name" value="Znf_FYVE"/>
</dbReference>
<dbReference type="SUPFAM" id="SSF56104">
    <property type="entry name" value="SAICAR synthase-like"/>
    <property type="match status" value="1"/>
</dbReference>
<feature type="transmembrane region" description="Helical" evidence="19">
    <location>
        <begin position="112"/>
        <end position="130"/>
    </location>
</feature>
<dbReference type="SUPFAM" id="SSF57501">
    <property type="entry name" value="Cystine-knot cytokines"/>
    <property type="match status" value="1"/>
</dbReference>
<evidence type="ECO:0000259" key="20">
    <source>
        <dbReference type="PROSITE" id="PS50178"/>
    </source>
</evidence>
<dbReference type="Pfam" id="PF00118">
    <property type="entry name" value="Cpn60_TCP1"/>
    <property type="match status" value="1"/>
</dbReference>
<keyword evidence="13 19" id="KW-1133">Transmembrane helix</keyword>
<keyword evidence="12 17" id="KW-0067">ATP-binding</keyword>
<evidence type="ECO:0000256" key="2">
    <source>
        <dbReference type="ARBA" id="ARBA00012009"/>
    </source>
</evidence>
<dbReference type="GO" id="GO:0046854">
    <property type="term" value="P:phosphatidylinositol phosphate biosynthetic process"/>
    <property type="evidence" value="ECO:0007669"/>
    <property type="project" value="TreeGrafter"/>
</dbReference>
<dbReference type="InterPro" id="IPR011011">
    <property type="entry name" value="Znf_FYVE_PHD"/>
</dbReference>
<evidence type="ECO:0000256" key="8">
    <source>
        <dbReference type="ARBA" id="ARBA00022753"/>
    </source>
</evidence>
<feature type="transmembrane region" description="Helical" evidence="19">
    <location>
        <begin position="262"/>
        <end position="282"/>
    </location>
</feature>
<dbReference type="FunFam" id="3.30.800.10:FF:000014">
    <property type="entry name" value="Putative phosphatidylinositol (3,5) kinase"/>
    <property type="match status" value="1"/>
</dbReference>
<evidence type="ECO:0000256" key="10">
    <source>
        <dbReference type="ARBA" id="ARBA00022777"/>
    </source>
</evidence>
<dbReference type="GO" id="GO:0008270">
    <property type="term" value="F:zinc ion binding"/>
    <property type="evidence" value="ECO:0007669"/>
    <property type="project" value="UniProtKB-KW"/>
</dbReference>
<reference evidence="23 24" key="1">
    <citation type="submission" date="2020-04" db="EMBL/GenBank/DDBJ databases">
        <authorList>
            <person name="Laetsch R D."/>
            <person name="Stevens L."/>
            <person name="Kumar S."/>
            <person name="Blaxter L. M."/>
        </authorList>
    </citation>
    <scope>NUCLEOTIDE SEQUENCE [LARGE SCALE GENOMIC DNA]</scope>
</reference>
<dbReference type="InterPro" id="IPR017452">
    <property type="entry name" value="GPCR_Rhodpsn_7TM"/>
</dbReference>
<dbReference type="GO" id="GO:0005524">
    <property type="term" value="F:ATP binding"/>
    <property type="evidence" value="ECO:0007669"/>
    <property type="project" value="UniProtKB-UniRule"/>
</dbReference>
<dbReference type="Proteomes" id="UP000494206">
    <property type="component" value="Unassembled WGS sequence"/>
</dbReference>
<dbReference type="FunFam" id="3.30.810.10:FF:000001">
    <property type="entry name" value="1-phosphatidylinositol 3-phosphate 5-kinase FAB1"/>
    <property type="match status" value="1"/>
</dbReference>
<dbReference type="Gene3D" id="3.30.800.10">
    <property type="entry name" value="Phosphatidylinositol Phosphate Kinase II Beta"/>
    <property type="match status" value="1"/>
</dbReference>
<dbReference type="SUPFAM" id="SSF52029">
    <property type="entry name" value="GroEL apical domain-like"/>
    <property type="match status" value="1"/>
</dbReference>
<dbReference type="Gene3D" id="1.20.1070.10">
    <property type="entry name" value="Rhodopsin 7-helix transmembrane proteins"/>
    <property type="match status" value="1"/>
</dbReference>
<evidence type="ECO:0000256" key="19">
    <source>
        <dbReference type="SAM" id="Phobius"/>
    </source>
</evidence>
<dbReference type="EC" id="2.7.1.150" evidence="2"/>
<evidence type="ECO:0000256" key="17">
    <source>
        <dbReference type="PROSITE-ProRule" id="PRU00781"/>
    </source>
</evidence>
<dbReference type="InterPro" id="IPR000276">
    <property type="entry name" value="GPCR_Rhodpsn"/>
</dbReference>
<evidence type="ECO:0000259" key="22">
    <source>
        <dbReference type="PROSITE" id="PS51455"/>
    </source>
</evidence>
<feature type="region of interest" description="Disordered" evidence="18">
    <location>
        <begin position="631"/>
        <end position="657"/>
    </location>
</feature>
<evidence type="ECO:0000256" key="6">
    <source>
        <dbReference type="ARBA" id="ARBA00022723"/>
    </source>
</evidence>
<feature type="compositionally biased region" description="Polar residues" evidence="18">
    <location>
        <begin position="431"/>
        <end position="442"/>
    </location>
</feature>
<dbReference type="GO" id="GO:0000285">
    <property type="term" value="F:1-phosphatidylinositol-3-phosphate 5-kinase activity"/>
    <property type="evidence" value="ECO:0007669"/>
    <property type="project" value="UniProtKB-EC"/>
</dbReference>
<keyword evidence="4 17" id="KW-0808">Transferase</keyword>
<sequence length="2057" mass="233492">MMSLNMSAECNNNTIRNGQCYNLAVCGYCYDFAEVKTVSKEYETFNLIVIGVLLPTVGCLGLIGNALSAFTYSRREMISSLNVYLFSLACSDIIIILTAFFLFFLENMRKRSVWATYYFAVLSPVMFPVGLTAQTLSVFITVASAFDCFVLVTAGEKFKSIFCSVFTSIVILCLIVITAFLYNAPHMFEIYVIDCWSLVYNTASKDVCPTALRANPDYLKIYYAYMYTIVMAVGPVVFLIVLNSAIVLSMRKSNSSNCESDIITLVLVVCLFITCNILPLTVNFLELLFGIINGYLIDLSNLMVVVNSSCNFLIYYAFGSHFRRTLQHYLRNVWRRKKIPLLENEIRDRASPRGTLCVPPTECCRQQMKTELPYQQETPCLSYDSKIMAATLDEAMFSFPNLATPQQNTLFSSAHEDNDEGDSPEEPMLAQRTSEGSCGSNGQRKKRDNAKPPNFLKENMMKKAKAKNDWQNAPNNTTNSAKNAPILGVVTNIGCEYRRGNALDPDSNWCGLCNLCWQWRKLPLGYYPNYLNEVNCDHNDDGCLSGFGECRPIYRSLNIMKKVDDDWKQVSIDTVTACECQNMEEENGDIHFFEQIDKPPEEDESAVNSSGYFSSFIGHIFRSDGVSQTAEVEATSSNKNDKLERKESQESKSSEEGVFQRSLTDKFAGLLKAKGGNLKLKNYNDSNFKQYWMPDSTGRECYQCEERFTTFRRRHHCRLCGQIFCSKCCNNRIDGASLGYFGELRLCDFCARKVERFSKDSEAENAKKPSIQRKISGEQANSQSTNPDAVRTISNGNIWSLCPPETARNSETRETPPPPSRRNSLVQTGVPTILSVQDLCAGPSTVTRNHTTHLSSVISEEEESGPDWFRSMNPGMDGILNNETSDSVDVFSYANIAAGAITTGFSNMTDERDHECNDRKITFPALLMEESMLNAAKEEQRDNLVELFDRNTERMLDEVLKRETISETKWRHIILKTAREVVAHVVLNVPMGDSMNITDYVHIKKLNVDVNEPDVEIVWGTVCTKSLIHQELLEPSEPSKESIMIVGGSIEYERITGKLSSIEPIIVQEEKFLEKQIERIAAKRASLILVEGGVSRLAAIQMQRKGIKVAVNVKLSALQRISRSTGADIVSNSDAQLIEQNLGFCPEFQQKNVTLKNGKTKMLMEFGDCRKEAGCTILIRSGDEKEMIAVKRTLIFLITVMYSNRLEQAYLNAFNVSIARRQSDCIVCERKRSIIYSTQDKTEFERALDMSMLSSSPVIEFEPPFLETKPGKSCPLISYFKQPLYKLLSDDDVSLTDSEEQAIPYVPKRPLKLDNLHGFCVNKRGAALPIMLKSFRTFAGISFRRRTKALIEHSRKEVKEKIIFRARDVLDPRVHQTLAVLFGSFSPKSPNAPYFCVRPWVVSMKYYNDHDMTVGEFLTKYCFNRNYECPSSNCEVPMQDHFRKLVYGRVCVEISTQSVSDAENELDSEQQKSIMAWKNCAKCSCSSQMVMFDHDIWHLSFAKFLDYLGNSCFTTDTTYPISSQNQCEHCFFHEKLYFFAMENLVTTFKVNAIRPYSVLFSPIICNVKVQKVSKKELGEDIKRIANLALGICEDTNKQLAELDEEVQTTAVVCRLSSAIRNTIGLAGESREFAKRLLNEEEELVLSNDRLFREATDTFMKIREMTYSLVMLWNDNCIIIRKRVNDEIIESSLQRIENPFPSHLHLSIKLQPKIGVVVRDIQDSRGNFKPDIGSIIAYALSAADYNKVRDDVSVDESISSANDGENISSTQHLEVEFEDETASYYVKAFYAEKFRKLREFLITEGEETFIRSLSNSTFWTPQGGKSGSFFYRTQDDRFVVKQMSRFEIQSFVKFAPNYFDYLTTAATENKLTTLCKVYGVFRIGYKSKTTTLKVDILVMEYLFYNHNVSKVWDLKGSLRNRFASAGKSSAEMVLLDENFVKDLWNQQLYVLPHSKAALNQAISNDSHFLSSQYIMDYSLLVGVDEDNGELILGIVDYMRTYTLDKKLESWVKIVAIPGAHLPTILSPEMYCARFSEAIDSYFPVVPDQWTGLGSVRSY</sequence>
<dbReference type="EMBL" id="CADEPM010000002">
    <property type="protein sequence ID" value="CAB3400156.1"/>
    <property type="molecule type" value="Genomic_DNA"/>
</dbReference>